<feature type="domain" description="Cyclin C-terminal" evidence="3">
    <location>
        <begin position="173"/>
        <end position="249"/>
    </location>
</feature>
<feature type="domain" description="Cyclin N-terminal" evidence="2">
    <location>
        <begin position="38"/>
        <end position="170"/>
    </location>
</feature>
<dbReference type="AlphaFoldDB" id="A0ABD3NAD4"/>
<proteinExistence type="predicted"/>
<dbReference type="InterPro" id="IPR039361">
    <property type="entry name" value="Cyclin"/>
</dbReference>
<keyword evidence="1" id="KW-0195">Cyclin</keyword>
<reference evidence="4 5" key="1">
    <citation type="submission" date="2024-10" db="EMBL/GenBank/DDBJ databases">
        <title>Updated reference genomes for cyclostephanoid diatoms.</title>
        <authorList>
            <person name="Roberts W.R."/>
            <person name="Alverson A.J."/>
        </authorList>
    </citation>
    <scope>NUCLEOTIDE SEQUENCE [LARGE SCALE GENOMIC DNA]</scope>
    <source>
        <strain evidence="4 5">AJA276-08</strain>
    </source>
</reference>
<evidence type="ECO:0008006" key="6">
    <source>
        <dbReference type="Google" id="ProtNLM"/>
    </source>
</evidence>
<comment type="caution">
    <text evidence="4">The sequence shown here is derived from an EMBL/GenBank/DDBJ whole genome shotgun (WGS) entry which is preliminary data.</text>
</comment>
<dbReference type="SUPFAM" id="SSF47954">
    <property type="entry name" value="Cyclin-like"/>
    <property type="match status" value="2"/>
</dbReference>
<evidence type="ECO:0000259" key="3">
    <source>
        <dbReference type="Pfam" id="PF02984"/>
    </source>
</evidence>
<evidence type="ECO:0000256" key="1">
    <source>
        <dbReference type="ARBA" id="ARBA00023127"/>
    </source>
</evidence>
<name>A0ABD3NAD4_9STRA</name>
<gene>
    <name evidence="4" type="ORF">ACHAW5_009628</name>
</gene>
<keyword evidence="5" id="KW-1185">Reference proteome</keyword>
<dbReference type="Proteomes" id="UP001530315">
    <property type="component" value="Unassembled WGS sequence"/>
</dbReference>
<dbReference type="PANTHER" id="PTHR10177">
    <property type="entry name" value="CYCLINS"/>
    <property type="match status" value="1"/>
</dbReference>
<dbReference type="Pfam" id="PF00134">
    <property type="entry name" value="Cyclin_N"/>
    <property type="match status" value="1"/>
</dbReference>
<accession>A0ABD3NAD4</accession>
<dbReference type="InterPro" id="IPR036915">
    <property type="entry name" value="Cyclin-like_sf"/>
</dbReference>
<evidence type="ECO:0000313" key="5">
    <source>
        <dbReference type="Proteomes" id="UP001530315"/>
    </source>
</evidence>
<sequence>MGWEDIEDMPATNLREELLSLLNKELEYAPPLGAAATCTESSESEMRRNVCQWNYECVDYFLVDREVVYFSMNYFDRFMATQVASNRADQLSVMSIHLLALSCLHVASKLHGVATESSSSSSSEPAASGEAGRPRSIRLEDFCKMSRGTYCPQMLEEMEMLLLTNLQWKLHPPTPTDFLIRYVKILSLVLSYDDLYGQYVASDMDYVGKVWSIFEVARYQIELAVYDHELCRKFPPSKLALAAILNAMDSKIVRTKRTIISPLIRRSFLNHLKCLGGGFAHLNVEDGDIVEVRTALKKLCSKTIVLPGEIHDDTPTSDMTFTPIAAESKSFECELPELPEAHSASGLSISPVNVAADIF</sequence>
<organism evidence="4 5">
    <name type="scientific">Stephanodiscus triporus</name>
    <dbReference type="NCBI Taxonomy" id="2934178"/>
    <lineage>
        <taxon>Eukaryota</taxon>
        <taxon>Sar</taxon>
        <taxon>Stramenopiles</taxon>
        <taxon>Ochrophyta</taxon>
        <taxon>Bacillariophyta</taxon>
        <taxon>Coscinodiscophyceae</taxon>
        <taxon>Thalassiosirophycidae</taxon>
        <taxon>Stephanodiscales</taxon>
        <taxon>Stephanodiscaceae</taxon>
        <taxon>Stephanodiscus</taxon>
    </lineage>
</organism>
<evidence type="ECO:0000313" key="4">
    <source>
        <dbReference type="EMBL" id="KAL3772937.1"/>
    </source>
</evidence>
<dbReference type="Pfam" id="PF02984">
    <property type="entry name" value="Cyclin_C"/>
    <property type="match status" value="1"/>
</dbReference>
<dbReference type="InterPro" id="IPR006671">
    <property type="entry name" value="Cyclin_N"/>
</dbReference>
<dbReference type="InterPro" id="IPR004367">
    <property type="entry name" value="Cyclin_C-dom"/>
</dbReference>
<dbReference type="Gene3D" id="1.10.472.10">
    <property type="entry name" value="Cyclin-like"/>
    <property type="match status" value="2"/>
</dbReference>
<protein>
    <recommendedName>
        <fullName evidence="6">Cyclin N-terminal domain-containing protein</fullName>
    </recommendedName>
</protein>
<evidence type="ECO:0000259" key="2">
    <source>
        <dbReference type="Pfam" id="PF00134"/>
    </source>
</evidence>
<dbReference type="EMBL" id="JALLAZ020001562">
    <property type="protein sequence ID" value="KAL3772937.1"/>
    <property type="molecule type" value="Genomic_DNA"/>
</dbReference>